<dbReference type="GO" id="GO:0005886">
    <property type="term" value="C:plasma membrane"/>
    <property type="evidence" value="ECO:0007669"/>
    <property type="project" value="UniProtKB-SubCell"/>
</dbReference>
<evidence type="ECO:0000259" key="12">
    <source>
        <dbReference type="Pfam" id="PF01514"/>
    </source>
</evidence>
<dbReference type="AlphaFoldDB" id="A0A8J4M6T0"/>
<dbReference type="PANTHER" id="PTHR30046">
    <property type="entry name" value="FLAGELLAR M-RING PROTEIN"/>
    <property type="match status" value="1"/>
</dbReference>
<dbReference type="InterPro" id="IPR045851">
    <property type="entry name" value="AMP-bd_C_sf"/>
</dbReference>
<dbReference type="GO" id="GO:0003774">
    <property type="term" value="F:cytoskeletal motor activity"/>
    <property type="evidence" value="ECO:0007669"/>
    <property type="project" value="InterPro"/>
</dbReference>
<evidence type="ECO:0000256" key="11">
    <source>
        <dbReference type="SAM" id="Phobius"/>
    </source>
</evidence>
<feature type="transmembrane region" description="Helical" evidence="11">
    <location>
        <begin position="429"/>
        <end position="450"/>
    </location>
</feature>
<evidence type="ECO:0000256" key="3">
    <source>
        <dbReference type="ARBA" id="ARBA00007971"/>
    </source>
</evidence>
<dbReference type="InterPro" id="IPR006182">
    <property type="entry name" value="FliF_N_dom"/>
</dbReference>
<keyword evidence="14" id="KW-0282">Flagellum</keyword>
<dbReference type="Gene3D" id="3.30.300.30">
    <property type="match status" value="1"/>
</dbReference>
<dbReference type="Pfam" id="PF01514">
    <property type="entry name" value="YscJ_FliF"/>
    <property type="match status" value="1"/>
</dbReference>
<dbReference type="InterPro" id="IPR013556">
    <property type="entry name" value="Flag_M-ring_C"/>
</dbReference>
<dbReference type="Pfam" id="PF08345">
    <property type="entry name" value="YscJ_FliF_C"/>
    <property type="match status" value="1"/>
</dbReference>
<keyword evidence="4" id="KW-1003">Cell membrane</keyword>
<evidence type="ECO:0000256" key="6">
    <source>
        <dbReference type="ARBA" id="ARBA00022989"/>
    </source>
</evidence>
<feature type="region of interest" description="Disordered" evidence="10">
    <location>
        <begin position="273"/>
        <end position="331"/>
    </location>
</feature>
<accession>A0A8J4M6T0</accession>
<protein>
    <recommendedName>
        <fullName evidence="9">Flagellar M-ring protein</fullName>
    </recommendedName>
</protein>
<dbReference type="PIRSF" id="PIRSF004862">
    <property type="entry name" value="FliF"/>
    <property type="match status" value="1"/>
</dbReference>
<comment type="function">
    <text evidence="9">The M ring may be actively involved in energy transduction.</text>
</comment>
<dbReference type="GO" id="GO:0071973">
    <property type="term" value="P:bacterial-type flagellum-dependent cell motility"/>
    <property type="evidence" value="ECO:0007669"/>
    <property type="project" value="InterPro"/>
</dbReference>
<dbReference type="GO" id="GO:0009431">
    <property type="term" value="C:bacterial-type flagellum basal body, MS ring"/>
    <property type="evidence" value="ECO:0007669"/>
    <property type="project" value="InterPro"/>
</dbReference>
<name>A0A8J4M6T0_9PROT</name>
<evidence type="ECO:0000256" key="8">
    <source>
        <dbReference type="ARBA" id="ARBA00023143"/>
    </source>
</evidence>
<keyword evidence="8 9" id="KW-0975">Bacterial flagellum</keyword>
<evidence type="ECO:0000256" key="5">
    <source>
        <dbReference type="ARBA" id="ARBA00022692"/>
    </source>
</evidence>
<evidence type="ECO:0000256" key="10">
    <source>
        <dbReference type="SAM" id="MobiDB-lite"/>
    </source>
</evidence>
<feature type="compositionally biased region" description="Low complexity" evidence="10">
    <location>
        <begin position="306"/>
        <end position="320"/>
    </location>
</feature>
<organism evidence="14">
    <name type="scientific">Acidicaldus sp</name>
    <dbReference type="NCBI Taxonomy" id="1872105"/>
    <lineage>
        <taxon>Bacteria</taxon>
        <taxon>Pseudomonadati</taxon>
        <taxon>Pseudomonadota</taxon>
        <taxon>Alphaproteobacteria</taxon>
        <taxon>Acetobacterales</taxon>
        <taxon>Acetobacteraceae</taxon>
        <taxon>Acidicaldus</taxon>
    </lineage>
</organism>
<feature type="domain" description="Flagellar M-ring N-terminal" evidence="12">
    <location>
        <begin position="40"/>
        <end position="213"/>
    </location>
</feature>
<evidence type="ECO:0000256" key="7">
    <source>
        <dbReference type="ARBA" id="ARBA00023136"/>
    </source>
</evidence>
<reference evidence="14" key="1">
    <citation type="journal article" date="2020" name="mSystems">
        <title>Genome- and Community-Level Interaction Insights into Carbon Utilization and Element Cycling Functions of Hydrothermarchaeota in Hydrothermal Sediment.</title>
        <authorList>
            <person name="Zhou Z."/>
            <person name="Liu Y."/>
            <person name="Xu W."/>
            <person name="Pan J."/>
            <person name="Luo Z.H."/>
            <person name="Li M."/>
        </authorList>
    </citation>
    <scope>NUCLEOTIDE SEQUENCE</scope>
    <source>
        <strain evidence="14">SpSt-997</strain>
    </source>
</reference>
<evidence type="ECO:0000256" key="2">
    <source>
        <dbReference type="ARBA" id="ARBA00004651"/>
    </source>
</evidence>
<comment type="similarity">
    <text evidence="3 9">Belongs to the FliF family.</text>
</comment>
<keyword evidence="14" id="KW-0966">Cell projection</keyword>
<sequence>MRALLEGLKALGPMRLAMMAAVAIGTLGLLAVLALRGGDQRMALLYGDLDTRESAQMIEQLERAHIAHQLGHDGAEILVPIDQVAKARLLLAKDGLPSGGSVGYEIFDRSDTLTANQFQLAIDQTRALEGELARTIRAIHGVRAARVHLVLPRREPFAREPQAAQASVLLTMAGAARMDRDEVQAVLNLIAAAVPGLKPENIAIVDSRGNLLARAGEPVGDSGAAMTAEELRRATELRLSRAVEEMLEQSLGFGHVRAETSVQMNFDQLHQTEEKYDPDGQVVRSQQSVTDNSKSADAANNVSVQNNLPNPDNNPSNTTNQEARQEDTTNYEISKTVRTLVHDAPQIQRISIAVMVDGVNAPEANGKLAWHERSPEEIAHISALVKSAIGFDEKRGDTVQVVSMRFAQQDPAALAATGPFGLNLERADVIHLAEILLFGVIGVLALLVVLRPMVLRLTTLGAPALTGGGEAGEDAAAGPVLAGSEDAAALAGPGHVPLLSDERMTTLANIEGQLRASAIRKISELVEKHPEESVAIMRGWMAQERA</sequence>
<dbReference type="PRINTS" id="PR01009">
    <property type="entry name" value="FLGMRINGFLIF"/>
</dbReference>
<feature type="compositionally biased region" description="Polar residues" evidence="10">
    <location>
        <begin position="283"/>
        <end position="305"/>
    </location>
</feature>
<evidence type="ECO:0000256" key="1">
    <source>
        <dbReference type="ARBA" id="ARBA00004117"/>
    </source>
</evidence>
<feature type="domain" description="Flagellar M-ring C-terminal" evidence="13">
    <location>
        <begin position="247"/>
        <end position="406"/>
    </location>
</feature>
<keyword evidence="6 11" id="KW-1133">Transmembrane helix</keyword>
<evidence type="ECO:0000259" key="13">
    <source>
        <dbReference type="Pfam" id="PF08345"/>
    </source>
</evidence>
<dbReference type="PANTHER" id="PTHR30046:SF0">
    <property type="entry name" value="FLAGELLAR M-RING PROTEIN"/>
    <property type="match status" value="1"/>
</dbReference>
<keyword evidence="14" id="KW-0969">Cilium</keyword>
<dbReference type="NCBIfam" id="TIGR00206">
    <property type="entry name" value="fliF"/>
    <property type="match status" value="1"/>
</dbReference>
<evidence type="ECO:0000256" key="9">
    <source>
        <dbReference type="PIRNR" id="PIRNR004862"/>
    </source>
</evidence>
<proteinExistence type="inferred from homology"/>
<dbReference type="InterPro" id="IPR000067">
    <property type="entry name" value="FlgMring_FliF"/>
</dbReference>
<dbReference type="InterPro" id="IPR043427">
    <property type="entry name" value="YscJ/FliF"/>
</dbReference>
<keyword evidence="5 11" id="KW-0812">Transmembrane</keyword>
<evidence type="ECO:0000313" key="14">
    <source>
        <dbReference type="EMBL" id="HGC43587.1"/>
    </source>
</evidence>
<evidence type="ECO:0000256" key="4">
    <source>
        <dbReference type="ARBA" id="ARBA00022475"/>
    </source>
</evidence>
<keyword evidence="7 11" id="KW-0472">Membrane</keyword>
<comment type="caution">
    <text evidence="14">The sequence shown here is derived from an EMBL/GenBank/DDBJ whole genome shotgun (WGS) entry which is preliminary data.</text>
</comment>
<comment type="subcellular location">
    <subcellularLocation>
        <location evidence="1 9">Bacterial flagellum basal body</location>
    </subcellularLocation>
    <subcellularLocation>
        <location evidence="2">Cell membrane</location>
        <topology evidence="2">Multi-pass membrane protein</topology>
    </subcellularLocation>
</comment>
<gene>
    <name evidence="14" type="primary">fliF</name>
    <name evidence="14" type="ORF">ENY07_10270</name>
</gene>
<dbReference type="EMBL" id="DTQM01000198">
    <property type="protein sequence ID" value="HGC43587.1"/>
    <property type="molecule type" value="Genomic_DNA"/>
</dbReference>